<keyword evidence="2" id="KW-0472">Membrane</keyword>
<evidence type="ECO:0000313" key="3">
    <source>
        <dbReference type="EMBL" id="MBB3893663.1"/>
    </source>
</evidence>
<dbReference type="Proteomes" id="UP000530564">
    <property type="component" value="Unassembled WGS sequence"/>
</dbReference>
<dbReference type="EMBL" id="JACIDK010000016">
    <property type="protein sequence ID" value="MBB3893663.1"/>
    <property type="molecule type" value="Genomic_DNA"/>
</dbReference>
<dbReference type="AlphaFoldDB" id="A0A840A7N8"/>
<keyword evidence="2" id="KW-0812">Transmembrane</keyword>
<protein>
    <submittedName>
        <fullName evidence="3">Uncharacterized protein</fullName>
    </submittedName>
</protein>
<proteinExistence type="predicted"/>
<feature type="transmembrane region" description="Helical" evidence="2">
    <location>
        <begin position="85"/>
        <end position="111"/>
    </location>
</feature>
<dbReference type="RefSeq" id="WP_183777156.1">
    <property type="nucleotide sequence ID" value="NZ_JACIDK010000016.1"/>
</dbReference>
<feature type="transmembrane region" description="Helical" evidence="2">
    <location>
        <begin position="51"/>
        <end position="73"/>
    </location>
</feature>
<organism evidence="3 4">
    <name type="scientific">Phenylobacterium haematophilum</name>
    <dbReference type="NCBI Taxonomy" id="98513"/>
    <lineage>
        <taxon>Bacteria</taxon>
        <taxon>Pseudomonadati</taxon>
        <taxon>Pseudomonadota</taxon>
        <taxon>Alphaproteobacteria</taxon>
        <taxon>Caulobacterales</taxon>
        <taxon>Caulobacteraceae</taxon>
        <taxon>Phenylobacterium</taxon>
    </lineage>
</organism>
<reference evidence="3 4" key="1">
    <citation type="submission" date="2020-08" db="EMBL/GenBank/DDBJ databases">
        <title>Genomic Encyclopedia of Type Strains, Phase IV (KMG-IV): sequencing the most valuable type-strain genomes for metagenomic binning, comparative biology and taxonomic classification.</title>
        <authorList>
            <person name="Goeker M."/>
        </authorList>
    </citation>
    <scope>NUCLEOTIDE SEQUENCE [LARGE SCALE GENOMIC DNA]</scope>
    <source>
        <strain evidence="3 4">DSM 21793</strain>
    </source>
</reference>
<gene>
    <name evidence="3" type="ORF">GGQ61_004412</name>
</gene>
<feature type="region of interest" description="Disordered" evidence="1">
    <location>
        <begin position="132"/>
        <end position="156"/>
    </location>
</feature>
<comment type="caution">
    <text evidence="3">The sequence shown here is derived from an EMBL/GenBank/DDBJ whole genome shotgun (WGS) entry which is preliminary data.</text>
</comment>
<evidence type="ECO:0000256" key="1">
    <source>
        <dbReference type="SAM" id="MobiDB-lite"/>
    </source>
</evidence>
<keyword evidence="4" id="KW-1185">Reference proteome</keyword>
<name>A0A840A7N8_9CAUL</name>
<feature type="compositionally biased region" description="Basic and acidic residues" evidence="1">
    <location>
        <begin position="137"/>
        <end position="156"/>
    </location>
</feature>
<accession>A0A840A7N8</accession>
<keyword evidence="2" id="KW-1133">Transmembrane helix</keyword>
<sequence length="156" mass="16224">MIIAGWILAILGLAQVVFAGTIEVSQLTEGNRLIGLAPSVVANVDLVGQRAMIHTGGCATFLAGVVFIGAAYLKPAPPGQQSKAWTGIAAIAALVLTVAAVGGFGAFLYALHGQNADQRLVDEIRAREAANQSTEALMKEADRRLRNEAEAAEASR</sequence>
<evidence type="ECO:0000256" key="2">
    <source>
        <dbReference type="SAM" id="Phobius"/>
    </source>
</evidence>
<evidence type="ECO:0000313" key="4">
    <source>
        <dbReference type="Proteomes" id="UP000530564"/>
    </source>
</evidence>